<dbReference type="Proteomes" id="UP001385951">
    <property type="component" value="Unassembled WGS sequence"/>
</dbReference>
<dbReference type="EMBL" id="JASBNA010000062">
    <property type="protein sequence ID" value="KAK7679189.1"/>
    <property type="molecule type" value="Genomic_DNA"/>
</dbReference>
<evidence type="ECO:0000313" key="2">
    <source>
        <dbReference type="EMBL" id="KAK7679189.1"/>
    </source>
</evidence>
<keyword evidence="3" id="KW-1185">Reference proteome</keyword>
<accession>A0AAW0FJS6</accession>
<protein>
    <submittedName>
        <fullName evidence="2">Uncharacterized protein</fullName>
    </submittedName>
</protein>
<dbReference type="AlphaFoldDB" id="A0AAW0FJS6"/>
<evidence type="ECO:0000256" key="1">
    <source>
        <dbReference type="SAM" id="MobiDB-lite"/>
    </source>
</evidence>
<proteinExistence type="predicted"/>
<reference evidence="2 3" key="1">
    <citation type="submission" date="2022-09" db="EMBL/GenBank/DDBJ databases">
        <authorList>
            <person name="Palmer J.M."/>
        </authorList>
    </citation>
    <scope>NUCLEOTIDE SEQUENCE [LARGE SCALE GENOMIC DNA]</scope>
    <source>
        <strain evidence="2 3">DSM 7382</strain>
    </source>
</reference>
<comment type="caution">
    <text evidence="2">The sequence shown here is derived from an EMBL/GenBank/DDBJ whole genome shotgun (WGS) entry which is preliminary data.</text>
</comment>
<organism evidence="2 3">
    <name type="scientific">Cerrena zonata</name>
    <dbReference type="NCBI Taxonomy" id="2478898"/>
    <lineage>
        <taxon>Eukaryota</taxon>
        <taxon>Fungi</taxon>
        <taxon>Dikarya</taxon>
        <taxon>Basidiomycota</taxon>
        <taxon>Agaricomycotina</taxon>
        <taxon>Agaricomycetes</taxon>
        <taxon>Polyporales</taxon>
        <taxon>Cerrenaceae</taxon>
        <taxon>Cerrena</taxon>
    </lineage>
</organism>
<sequence>MMLQDSARTPPSLIVLEDSVSKRRYPVTWKILTRSPDGGTSAGSANPRSPLSGQPRLSSSSHPISLFFYTADNPREQINASVI</sequence>
<evidence type="ECO:0000313" key="3">
    <source>
        <dbReference type="Proteomes" id="UP001385951"/>
    </source>
</evidence>
<gene>
    <name evidence="2" type="ORF">QCA50_017767</name>
</gene>
<feature type="region of interest" description="Disordered" evidence="1">
    <location>
        <begin position="32"/>
        <end position="59"/>
    </location>
</feature>
<name>A0AAW0FJS6_9APHY</name>
<feature type="compositionally biased region" description="Polar residues" evidence="1">
    <location>
        <begin position="42"/>
        <end position="59"/>
    </location>
</feature>